<dbReference type="EMBL" id="CP003944">
    <property type="protein sequence ID" value="AFZ51207.1"/>
    <property type="molecule type" value="Genomic_DNA"/>
</dbReference>
<dbReference type="RefSeq" id="WP_015230197.1">
    <property type="nucleotide sequence ID" value="NC_019780.1"/>
</dbReference>
<organism evidence="2 3">
    <name type="scientific">Dactylococcopsis salina (strain PCC 8305)</name>
    <name type="common">Myxobactron salinum</name>
    <dbReference type="NCBI Taxonomy" id="13035"/>
    <lineage>
        <taxon>Bacteria</taxon>
        <taxon>Bacillati</taxon>
        <taxon>Cyanobacteriota</taxon>
        <taxon>Cyanophyceae</taxon>
        <taxon>Nodosilineales</taxon>
        <taxon>Cymatolegaceae</taxon>
        <taxon>Dactylococcopsis</taxon>
    </lineage>
</organism>
<dbReference type="STRING" id="13035.Dacsa_2621"/>
<dbReference type="InterPro" id="IPR018739">
    <property type="entry name" value="DUF2281"/>
</dbReference>
<keyword evidence="3" id="KW-1185">Reference proteome</keyword>
<proteinExistence type="predicted"/>
<gene>
    <name evidence="2" type="ORF">Dacsa_2621</name>
</gene>
<dbReference type="HOGENOM" id="CLU_163140_9_2_3"/>
<dbReference type="Pfam" id="PF10047">
    <property type="entry name" value="DUF2281"/>
    <property type="match status" value="1"/>
</dbReference>
<accession>K9YXJ5</accession>
<dbReference type="Proteomes" id="UP000010482">
    <property type="component" value="Chromosome"/>
</dbReference>
<evidence type="ECO:0000313" key="3">
    <source>
        <dbReference type="Proteomes" id="UP000010482"/>
    </source>
</evidence>
<evidence type="ECO:0000313" key="2">
    <source>
        <dbReference type="EMBL" id="AFZ51207.1"/>
    </source>
</evidence>
<dbReference type="KEGG" id="dsl:Dacsa_2621"/>
<protein>
    <submittedName>
        <fullName evidence="2">Uncharacterized conserved small protein</fullName>
    </submittedName>
</protein>
<name>K9YXJ5_DACS8</name>
<dbReference type="OrthoDB" id="9815166at2"/>
<sequence>MNTDLQLWQTISKMPEHLKTELLNYAEYLMEKKANTTHSDQNLEKKQRSGVLKGTFVLPLPEDFDEPLEGFQDYME</sequence>
<dbReference type="eggNOG" id="ENOG50333Z9">
    <property type="taxonomic scope" value="Bacteria"/>
</dbReference>
<dbReference type="AlphaFoldDB" id="K9YXJ5"/>
<reference evidence="2" key="1">
    <citation type="submission" date="2012-04" db="EMBL/GenBank/DDBJ databases">
        <title>Finished genome of Dactylococcopsis salina PCC 8305.</title>
        <authorList>
            <consortium name="US DOE Joint Genome Institute"/>
            <person name="Gugger M."/>
            <person name="Coursin T."/>
            <person name="Rippka R."/>
            <person name="Tandeau De Marsac N."/>
            <person name="Huntemann M."/>
            <person name="Wei C.-L."/>
            <person name="Han J."/>
            <person name="Detter J.C."/>
            <person name="Han C."/>
            <person name="Tapia R."/>
            <person name="Daligault H."/>
            <person name="Chen A."/>
            <person name="Krypides N."/>
            <person name="Mavromatis K."/>
            <person name="Markowitz V."/>
            <person name="Szeto E."/>
            <person name="Ivanova N."/>
            <person name="Ovchinnikova G."/>
            <person name="Pagani I."/>
            <person name="Pati A."/>
            <person name="Goodwin L."/>
            <person name="Peters L."/>
            <person name="Pitluck S."/>
            <person name="Woyke T."/>
            <person name="Kerfeld C."/>
        </authorList>
    </citation>
    <scope>NUCLEOTIDE SEQUENCE [LARGE SCALE GENOMIC DNA]</scope>
    <source>
        <strain evidence="2">PCC 8305</strain>
    </source>
</reference>
<evidence type="ECO:0000259" key="1">
    <source>
        <dbReference type="Pfam" id="PF10047"/>
    </source>
</evidence>
<feature type="domain" description="DUF2281" evidence="1">
    <location>
        <begin position="6"/>
        <end position="74"/>
    </location>
</feature>